<dbReference type="GO" id="GO:0075523">
    <property type="term" value="P:viral translational frameshifting"/>
    <property type="evidence" value="ECO:0007669"/>
    <property type="project" value="UniProtKB-KW"/>
</dbReference>
<feature type="compositionally biased region" description="Polar residues" evidence="13">
    <location>
        <begin position="1694"/>
        <end position="1705"/>
    </location>
</feature>
<dbReference type="EMBL" id="KJ935003">
    <property type="protein sequence ID" value="AII00824.1"/>
    <property type="molecule type" value="Genomic_RNA"/>
</dbReference>
<evidence type="ECO:0000256" key="4">
    <source>
        <dbReference type="ARBA" id="ARBA00022679"/>
    </source>
</evidence>
<feature type="coiled-coil region" evidence="12">
    <location>
        <begin position="2811"/>
        <end position="2857"/>
    </location>
</feature>
<dbReference type="InterPro" id="IPR000571">
    <property type="entry name" value="Znf_CCCH"/>
</dbReference>
<feature type="compositionally biased region" description="Low complexity" evidence="13">
    <location>
        <begin position="1743"/>
        <end position="1755"/>
    </location>
</feature>
<feature type="compositionally biased region" description="Polar residues" evidence="13">
    <location>
        <begin position="1731"/>
        <end position="1742"/>
    </location>
</feature>
<feature type="compositionally biased region" description="Low complexity" evidence="13">
    <location>
        <begin position="2911"/>
        <end position="2938"/>
    </location>
</feature>
<dbReference type="GO" id="GO:0008270">
    <property type="term" value="F:zinc ion binding"/>
    <property type="evidence" value="ECO:0007669"/>
    <property type="project" value="UniProtKB-KW"/>
</dbReference>
<feature type="compositionally biased region" description="Polar residues" evidence="13">
    <location>
        <begin position="3007"/>
        <end position="3023"/>
    </location>
</feature>
<keyword evidence="11" id="KW-0862">Zinc</keyword>
<evidence type="ECO:0000313" key="16">
    <source>
        <dbReference type="EMBL" id="AII00824.1"/>
    </source>
</evidence>
<organism evidence="16">
    <name type="scientific">Python nidovirus</name>
    <dbReference type="NCBI Taxonomy" id="1526652"/>
    <lineage>
        <taxon>Viruses</taxon>
        <taxon>Riboviria</taxon>
        <taxon>Orthornavirae</taxon>
        <taxon>Pisuviricota</taxon>
        <taxon>Pisoniviricetes</taxon>
        <taxon>Nidovirales</taxon>
    </lineage>
</organism>
<feature type="region of interest" description="Disordered" evidence="13">
    <location>
        <begin position="1061"/>
        <end position="1081"/>
    </location>
</feature>
<dbReference type="PANTHER" id="PTHR13808">
    <property type="entry name" value="CBP/P300-RELATED"/>
    <property type="match status" value="1"/>
</dbReference>
<evidence type="ECO:0000256" key="1">
    <source>
        <dbReference type="ARBA" id="ARBA00004301"/>
    </source>
</evidence>
<feature type="compositionally biased region" description="Low complexity" evidence="13">
    <location>
        <begin position="1859"/>
        <end position="1913"/>
    </location>
</feature>
<feature type="transmembrane region" description="Helical" evidence="14">
    <location>
        <begin position="5219"/>
        <end position="5243"/>
    </location>
</feature>
<keyword evidence="11" id="KW-0479">Metal-binding</keyword>
<dbReference type="GO" id="GO:0033644">
    <property type="term" value="C:host cell membrane"/>
    <property type="evidence" value="ECO:0007669"/>
    <property type="project" value="UniProtKB-SubCell"/>
</dbReference>
<feature type="region of interest" description="Disordered" evidence="13">
    <location>
        <begin position="1174"/>
        <end position="1311"/>
    </location>
</feature>
<feature type="transmembrane region" description="Helical" evidence="14">
    <location>
        <begin position="4739"/>
        <end position="4759"/>
    </location>
</feature>
<feature type="compositionally biased region" description="Basic and acidic residues" evidence="13">
    <location>
        <begin position="1633"/>
        <end position="1665"/>
    </location>
</feature>
<feature type="domain" description="C3H1-type" evidence="15">
    <location>
        <begin position="1386"/>
        <end position="1408"/>
    </location>
</feature>
<dbReference type="PANTHER" id="PTHR13808:SF1">
    <property type="entry name" value="HISTONE ACETYLTRANSFERASE"/>
    <property type="match status" value="1"/>
</dbReference>
<feature type="compositionally biased region" description="Low complexity" evidence="13">
    <location>
        <begin position="1245"/>
        <end position="1257"/>
    </location>
</feature>
<dbReference type="GO" id="GO:0031490">
    <property type="term" value="F:chromatin DNA binding"/>
    <property type="evidence" value="ECO:0007669"/>
    <property type="project" value="TreeGrafter"/>
</dbReference>
<dbReference type="InterPro" id="IPR013178">
    <property type="entry name" value="Histone_AcTrfase_Rtt109/CBP"/>
</dbReference>
<feature type="compositionally biased region" description="Acidic residues" evidence="13">
    <location>
        <begin position="2508"/>
        <end position="2524"/>
    </location>
</feature>
<feature type="compositionally biased region" description="Basic and acidic residues" evidence="13">
    <location>
        <begin position="1673"/>
        <end position="1685"/>
    </location>
</feature>
<feature type="transmembrane region" description="Helical" evidence="14">
    <location>
        <begin position="4578"/>
        <end position="4595"/>
    </location>
</feature>
<sequence>MVLIVPLAYTNRPPISKPRRYSVLPSYYLKYGSDMIKRNIYYRGTDITPAPMSRVVKGNYIQSVQDQSNKKVTFNENVKVVELSNNQESHIMADNKTASNAQPNVQAANNSAPNFISGKTASNSAPQKKTFAQVARNSEVQVASNSTPQEVKFSFVAAIKRRGRTSARTKAEAEISPVKETEESAQKATPNFEPENAHVKETAVKAAPNFMVATVPINKISYAAVMANAVNATNNNKEATAAAVANAVNANLGEGTPVVPAGIPKGKRTSDSSYELQATNPSVATPVLVNEASEDVEVAKVEEPTSIAHKQQHKTAPTSISSNITPNYAAAVRAKAKSATTAVATPSSDVTTPQRSPRKAPQQAAINYAAAVCAKTTTVATTSSNVTTSKVGTPTSTCGAMTPNENRIVATVDELLSSNTAAIVTKNKTQSGVPLDCNTAASSLQKIIISGEQYTDSTADQQASMQQASTPVVKSYMNNLASLFNRTPQEEPEKDIAEAIASLAKSYAVAVTGTITNTDDTTTSITTDGKQAEGTSVSAKQTTTNCQQVSYKPSNQNTKFLCEATNDIIATTIVHGFIQPHDFAYSSNCESVNVSNHHLQAECSQVSPSNHQCINTARELILSALTDITQEEYNVLKFTEVTNLAGLKGILPRGYTFNATQHVNNFTIAIWKHNELPITHVAVLNTDSISTVVYETKDNEVDLSEFLEPHLFELVKIKTESKEKVISIKYEEIERNNLFHTPTDLPRDYIQTPTFGTKANIKIKPKSKTLNLKTKYQQLKEELNDLAMTMPFDPQEYQKTPIYSQLNDDYRYFNGEFVVSGVGNQHLTTVTDITENEEVRELEMAIKTASSKLEVRRLKHYTKVPRKVENTICKGTNIWSPLKVTETVRLGKMCNKNHNFDCKKEIEKKLCEMCRNHWYVQRTGGVFDTEIGQTLVHTQLCVACAIEFTDYECDCEKENIEVCAFKREELSQSQVNEFKKNKKIQFRKGKQNQRRRNERQDFEEIQESKDLPQQFFHHNHFALRGAKKVVRLSKYSFVKNIQKFGICQLLVYHQYNHQIAKSSSSNKINNKSSSSSSSSNKKIIKTLKNQLQQQEEVNKRLMQQQEEMNRNMESMRMQMQEQMQQQQKMQMMYIQQMQQLLQQQNMQQMQQQNQQQSQQSQQLQQQQQQQQEQQAQSQPQKLKQQEQQAQSQPQKPKQQEQQAQSQPQQQQQQQKQQQHVQSQQHQQQQQQNQSSKKARPKDSSSRSSSSISSNSNKTKSKAARRPGPKTAAAEAAAASASAATATKQQQQYQQQQLQHQNEQPKQMSHEEATDYISDLVQSPWFTTATKEMARHYSKNAICRHNLYGKCRFGSKCKMAHISFNGRYGPIPNQQQQEQLKATMLLPCRNYLQGCCNFGEKCNNLHSYINIERVNKELQKGNLFLLHVPIGFKTKYVIVSEQQMRLENQLRQLQAVNEVKTSQEQQQGQEQKQQEPKQEQQQQQKQEQQKQQQQRQQVIQQEARQGNQKESQQQQQRQQENQKESHQQQQRQQENQKESQQQQQRQQENQKESHQQQQRLQENQQENQQQQQRQLVIQQGAQQGNQQESQQEQKQQQSLQQSAQETQDEQKQKQNQEDHIKIQSNKNFKAKIKQQQDEIQRKKDQKKQERRQQREKFYEQQDKQEEQEQGSNERQQKEEQEQKQEQEQEQQQQQSSNVSIQSDASAQQQQKQQKEEQEQKQEQEQEQQQQQSSNVSIQSDSSAQQQQKPKQQRQRYQVQVIKLTTGTPLNLTKPDNDCQTCQDATKYLARQGLRRVVTVFDKSGKQLNKFAIVVAFKGHYGIFESGNPRELFNGEVHNEILTSSVEACFIPSPKAKESLQQQQQQQQQQPQPSQESQQQQRSQESQQQQQSNESQQQQQSQEHQQQPKQQQESQQQHRESKFELITVKDMLSPPTDTSYTSTSDTSIDAVDNNAIKDNVNQQLRYRKFVSEFRDIQKNSKYLPPRYKDKLVQYKEHKFDILYASKFVEMEPNQTKRYHNKNFVFCKEEAGVMYGYYHSDRSDDAYEGVDFPCFIQREVLLAEDCYVSKKSEYIYHKNDIFTSSVNLPLQYEIETFIWPVSKCRAEGIKIDKKTPFNTKVIVCYRYCQLVEGKNNFQRHVRDLLDQHSNQACDDVTVVTDPLRIARAQVSLLLKLLDNHLRHGLQMSINNYLNCQSTEFSLSFNNFDFKITKFALAHYQLCENGNEVEPDLHGIFIDQLCKQVNFKYTMPETLTPSNYGKVILNIIKQNVVCVETKIPYEFEMPDSLDVKPQVDDIDYGKLIGRGAYGRVFGSKSGKFVFKLQGLQSSQYEFKILNKVQHLNVPKVVAHYEFDEEEVGIIKMEALELKTLDLLKVEEKIDLRTRQDMLMQCLEHLEDVLKCGIVQNDYHMANMAWTEKSELIILDWGLAKQRKEGQEQEFNVIVYGWYVNLIIDVLANIFLDYYDEVYYVVKQKDLLCYFEWFMDEELFTKTHQIFGNEHHEMLHHPPIQEDEEADESEWESEYSEDQSQSESQKEKPQEKIQEVKIQQVEPQEKPQEVEPQEKLQEKVETQKLETQKVETQKLETRKVETQKLETQKVETQKLETQKVEPQKLETQKVETQKLETQKVETQKLETQKVEIQKLKTQKVENQKLETQEVKFQQEEEQQLQQEAKPPQEKPREKPQELKPQEQQEAKPPQERPQEKPQELKPQEQQEAKPPQERPQEKPQELKPQEQQEAKPFQERPQEKPQELKLQEQQLQQEAKPSQEKPQEKPQELKPQEQPQQEQKTQKREQSCNYTNNTSLLTLTQHKINCVNTEINNIQQQLTRLKKGKAKAQKAVLKAKLEKLNAKKVEYEKQLNCKPKISKQKDEQAQQSAVNQQIDNKAQQPEANHQNQHGQRQYEQGKQHGKQQEQLQQPGKQQDQRQQQIKQQKQSQQQESVSPASSLDVIPNVNAAITKQERKAIDWFEMTTSPSTTATSELTNVTSAQSDLTSRISTQAPAKEQPQHLPSTNIQAPTQPSNQGVEHKLNEIKKMLASLQQVNTNLLNEDQVFCHNEALRACLEQIQKLAAEVNGQSTSSSETSESIQPEQFSRDIQATSRQPRPKVDRCREVSDVTIRTSTTATSCKPGVNRCFIYAAEAALMTLGKYFTQDTLNDLYKLADRGQHDASEVVTRSGIPTIQTGKCILHGTCELMTPCCSNVVPNTTATHMLIKEHLSDISNYGLVVLEPLAYLHYSGNALNGHWKCSYNTAQGAKKMKDSGVTSNINKHPKATWTLCKIMLNTNLGLSNGDISSNHDIVIISQNINLVASLLTAHGDPVHHDATTLAIVRSKDAITVTTPEAVDYKALKPSSIVYCFEYDPIVSKKLKATKCKVIEPQAPSSSFELDNKNKASNIKAMQRNLRQQLTSYYSTNLTTQGPIKTLVVGIGKGNDIPHYAAANCGKGFVYDGCDINEEALNICATKVPSTTSLYQSDVNTSQFDKLCKKYDLLVSTFSWHFKNEVKCGKHHEFHVIPVYNPDTYDTWSKYYEVTVHSKDKTSVTHTINMPTCRTTETLHTIKWWYEQYCSNVTIKSLQTELNSSNKHFSNFIVLIHTGHKTPKTSFKTVTTRSTPVSRGSSASSPSSTSRTANSMIRNSDSTATTSSTRNTSATTASSSQERSNQKVKIPQLPADNHDCNTMQSEDADDEKTEYEKCLERSNIPITIHSCNSDDFVDTAYATRPENVNAFFCREFCTGCFVHLPKNAVVDRQLLTNAQVYLKWSGISLNELSYDLISSLHQREVICLDHLEPAPAVTDDNWVIRRTTTKPVKVLYMSHDVFKTVDSTQAAILHRDFDIFTHQLSRFTKKPVQSVVIHTSSKDEAESICNALENYNISNIKIAEHRVGQFETLAFNRKTCQYESLTFNKERAGIWEQIKNHCYDIKKPYLIEWNNITEECSHDDKYKAIASFSDKHGLDSYQRLIGADKCVFVDYKTHTDTNPDKLDDYYRSRHATETGKEVVYTAVFKIPPTDSTESRTVFAALAVTKDGKSLYINGDKTSIPATATNKALYHIMQAKYGNNTKIIGEVYSKFYSSEKEIVAAFSYKDLFTILPFFLFFLQPGFFTFALSLMLTAYFLLDRKALCNFATSTHQLISTVLEYETAAAMSYLRFSNYRVIKYTLATANAVVGLYLLFHTYWSCVSNHDLIDTTQPPYHSRAQRLLAFLDYIPSVHEYANAVTLKELCGSNIICRLGSPYNKLYLDQYTHYVTSKGHIFRDKILSVFSFYTPWGLLMYCLDFKPSIHLACYNILMTVFIGYFIVRRFFVCCKASGPFCAKHAMLRTNNIQYYCSGKPHNIQAMKVKYCTKHKWWCNTSQEHLLPHPIARVIEASTQMQSNFIKSDNYFTYVSQPADRDLPDNFKDYSVNHVYSTKNLSYLEWTQRAALFAYCSSTKVKISSHDSGSITNQKVEMTQQMLDYFRTNEDWKYNYVAAQQAGRRNILHVGFLESMSEKELSEFYEFCCQYDQSYTKTCIKRDNFLNGKVPDCFKSSRLLSTKYHTDTIYLDSFAVEHHDDIKQQASQHHFLVSQGKPKKYINSKRNIFIALAVLFIVALTRVAYRKVVKINTPAGLNPTGKDYAKGTLYLHESLIATPVAYGNNRRVQAWHFNNGTFAFTEKRSTLTARTSCGAFENSFFQVETYHQSCDQYWPLAINFFKLSIYWFQADKPYTTRHGDYQSQEGAICFGLSDSLVCHETMSIYSPSAFIWITSSVVLCFVFSIFLYIKMRGYFGNYTSSVLVLMTVHAITVVLYLFVPGLAFVFVIALFFFPAYRLVISTYSFVVCAMFFGLNLVLLFGLYLIIFLFVFWFTRNQTNDVEYTPSGVVFSSNFSGIAKNAFLLTPEVIPTILSVTGKNYAQLLEMSTGPQLKPETALANAILKCSITNTKMLYEPPKSTRLPAYLQSKLNRLSDIVINQAQLTNICGIHDGTGVIGHGIFTTPTTVLTARHCYTPAVQVFYRGILLQVKDHNDTGFNTILTVDKQEDVKPLAIDNHHELELGTQYTHVVSPLDDQATVTVHQLNPTPSGHFAHAATIAGESGSPIFYHNKLIGIHQAMVKSKEHTGAHAIACRVDGTPFDSSFHDTLMAAGKVEFDGNALFNHYLNNECRKAISVREFNNQITQVNHLISKYSHISIINDHALMQSEPKDLTPLMDFLKDSPVIQEHHCKPYKLSTDIKLQTKISQRIIVHCTLSNMLSFCMTLTYFITTAVYGNLTIKNFIDLLLAGFMLTVVFRSRHVVFLLTTGAYFVNMLELFMHVCHMNVEVIKNIFSGNDDVYAHVLQTVVRFGIQDALLCTVILFVMMLKFVLLPLRCAIFTIVYWTLVYLVGGVNVHTIAVFIFSFANTSSWFTCLTLFLQNTVYFPVWFTLNIVLSMRISFPKWVINRYHQITSDSVRVNRAYFCHHLATYQRPPSFFEVLISQMFYSQDDVIEYIPQSKIVPYSVVGSATHYPNVNAKSLALMSGSDSNTLYAHFISAVEAVLQSTTAADQQAFMEWCAATCDCETLEKWLQDNPEDLQNKLRTKRRNIIQARIMFLKAKEEKLRKQINLMQLEQVRGMMRSELSIRLCDTLQRSVAEMQEKANLRTKTFGKGIIAASTLTVPEVLVITNTNGRDKISWDDESECFCFEFEEAIYHIKELNTNVGQAINTEAELNALTATNFPLYGKLYDFTFDGVKNQANIGFTIKPHQIKIIRASSGIKVEYASSADKATKPILEEVQEATDNTVLLVADGVLKPFKVNSNVPAPVLAAVMTKLRFDSPELQAIKLGGLENVTEHVATSNQPLRCRGYVTYFAPSLCRYCRTNIEHKCKYQQFVQIPANEDPDKYLSTHDICQHNKFSCNTCHGNVTNQVRKVNTTIVKPADRLRELRAQAKNSSRPQ</sequence>
<dbReference type="SUPFAM" id="SSF56112">
    <property type="entry name" value="Protein kinase-like (PK-like)"/>
    <property type="match status" value="1"/>
</dbReference>
<feature type="region of interest" description="Disordered" evidence="13">
    <location>
        <begin position="3600"/>
        <end position="3689"/>
    </location>
</feature>
<keyword evidence="7" id="KW-0156">Chromatin regulator</keyword>
<feature type="domain" description="C3H1-type" evidence="15">
    <location>
        <begin position="1336"/>
        <end position="1363"/>
    </location>
</feature>
<evidence type="ECO:0000256" key="10">
    <source>
        <dbReference type="ARBA" id="ARBA00048017"/>
    </source>
</evidence>
<protein>
    <recommendedName>
        <fullName evidence="2">histone acetyltransferase</fullName>
        <ecNumber evidence="2">2.3.1.48</ecNumber>
    </recommendedName>
</protein>
<evidence type="ECO:0000256" key="6">
    <source>
        <dbReference type="ARBA" id="ARBA00022801"/>
    </source>
</evidence>
<feature type="compositionally biased region" description="Low complexity" evidence="13">
    <location>
        <begin position="3076"/>
        <end position="3085"/>
    </location>
</feature>
<feature type="compositionally biased region" description="Low complexity" evidence="13">
    <location>
        <begin position="1526"/>
        <end position="1546"/>
    </location>
</feature>
<keyword evidence="4" id="KW-0808">Transferase</keyword>
<feature type="region of interest" description="Disordered" evidence="13">
    <location>
        <begin position="168"/>
        <end position="192"/>
    </location>
</feature>
<keyword evidence="5" id="KW-0688">Ribosomal frameshifting</keyword>
<dbReference type="EC" id="2.3.1.48" evidence="2"/>
<dbReference type="Gene3D" id="1.10.510.10">
    <property type="entry name" value="Transferase(Phosphotransferase) domain 1"/>
    <property type="match status" value="1"/>
</dbReference>
<feature type="compositionally biased region" description="Low complexity" evidence="13">
    <location>
        <begin position="2754"/>
        <end position="2763"/>
    </location>
</feature>
<dbReference type="InterPro" id="IPR009003">
    <property type="entry name" value="Peptidase_S1_PA"/>
</dbReference>
<feature type="compositionally biased region" description="Basic and acidic residues" evidence="13">
    <location>
        <begin position="2531"/>
        <end position="2542"/>
    </location>
</feature>
<feature type="compositionally biased region" description="Basic and acidic residues" evidence="13">
    <location>
        <begin position="2550"/>
        <end position="2661"/>
    </location>
</feature>
<dbReference type="Gene3D" id="4.10.1000.10">
    <property type="entry name" value="Zinc finger, CCCH-type"/>
    <property type="match status" value="1"/>
</dbReference>
<feature type="compositionally biased region" description="Basic and acidic residues" evidence="13">
    <location>
        <begin position="169"/>
        <end position="185"/>
    </location>
</feature>
<accession>A0A076E579</accession>
<feature type="transmembrane region" description="Helical" evidence="14">
    <location>
        <begin position="5255"/>
        <end position="5281"/>
    </location>
</feature>
<feature type="compositionally biased region" description="Low complexity" evidence="13">
    <location>
        <begin position="3638"/>
        <end position="3656"/>
    </location>
</feature>
<feature type="zinc finger region" description="C3H1-type" evidence="11">
    <location>
        <begin position="1336"/>
        <end position="1363"/>
    </location>
</feature>
<feature type="compositionally biased region" description="Low complexity" evidence="13">
    <location>
        <begin position="1271"/>
        <end position="1303"/>
    </location>
</feature>
<feature type="transmembrane region" description="Helical" evidence="14">
    <location>
        <begin position="5351"/>
        <end position="5373"/>
    </location>
</feature>
<evidence type="ECO:0000256" key="5">
    <source>
        <dbReference type="ARBA" id="ARBA00022758"/>
    </source>
</evidence>
<dbReference type="GO" id="GO:0003713">
    <property type="term" value="F:transcription coactivator activity"/>
    <property type="evidence" value="ECO:0007669"/>
    <property type="project" value="TreeGrafter"/>
</dbReference>
<comment type="subcellular location">
    <subcellularLocation>
        <location evidence="1">Host membrane</location>
        <topology evidence="1">Multi-pass membrane protein</topology>
    </subcellularLocation>
</comment>
<feature type="region of interest" description="Disordered" evidence="13">
    <location>
        <begin position="2975"/>
        <end position="3023"/>
    </location>
</feature>
<evidence type="ECO:0000256" key="7">
    <source>
        <dbReference type="ARBA" id="ARBA00022853"/>
    </source>
</evidence>
<evidence type="ECO:0000256" key="13">
    <source>
        <dbReference type="SAM" id="MobiDB-lite"/>
    </source>
</evidence>
<keyword evidence="6" id="KW-0378">Hydrolase</keyword>
<feature type="transmembrane region" description="Helical" evidence="14">
    <location>
        <begin position="4815"/>
        <end position="4843"/>
    </location>
</feature>
<dbReference type="InterPro" id="IPR029063">
    <property type="entry name" value="SAM-dependent_MTases_sf"/>
</dbReference>
<feature type="transmembrane region" description="Helical" evidence="14">
    <location>
        <begin position="4282"/>
        <end position="4302"/>
    </location>
</feature>
<evidence type="ECO:0000256" key="2">
    <source>
        <dbReference type="ARBA" id="ARBA00013184"/>
    </source>
</evidence>
<feature type="transmembrane region" description="Helical" evidence="14">
    <location>
        <begin position="4779"/>
        <end position="4803"/>
    </location>
</feature>
<keyword evidence="11" id="KW-0863">Zinc-finger</keyword>
<feature type="compositionally biased region" description="Polar residues" evidence="13">
    <location>
        <begin position="3086"/>
        <end position="3101"/>
    </location>
</feature>
<feature type="transmembrane region" description="Helical" evidence="14">
    <location>
        <begin position="5320"/>
        <end position="5344"/>
    </location>
</feature>
<feature type="compositionally biased region" description="Low complexity" evidence="13">
    <location>
        <begin position="3609"/>
        <end position="3631"/>
    </location>
</feature>
<feature type="transmembrane region" description="Helical" evidence="14">
    <location>
        <begin position="4154"/>
        <end position="4172"/>
    </location>
</feature>
<dbReference type="GO" id="GO:0008233">
    <property type="term" value="F:peptidase activity"/>
    <property type="evidence" value="ECO:0007669"/>
    <property type="project" value="UniProtKB-KW"/>
</dbReference>
<feature type="region of interest" description="Disordered" evidence="13">
    <location>
        <begin position="338"/>
        <end position="363"/>
    </location>
</feature>
<feature type="region of interest" description="Disordered" evidence="13">
    <location>
        <begin position="3073"/>
        <end position="3107"/>
    </location>
</feature>
<keyword evidence="14" id="KW-0812">Transmembrane</keyword>
<keyword evidence="14" id="KW-0472">Membrane</keyword>
<comment type="catalytic activity">
    <reaction evidence="10">
        <text>L-lysyl-[protein] + acetyl-CoA = N(6)-acetyl-L-lysyl-[protein] + CoA + H(+)</text>
        <dbReference type="Rhea" id="RHEA:45948"/>
        <dbReference type="Rhea" id="RHEA-COMP:9752"/>
        <dbReference type="Rhea" id="RHEA-COMP:10731"/>
        <dbReference type="ChEBI" id="CHEBI:15378"/>
        <dbReference type="ChEBI" id="CHEBI:29969"/>
        <dbReference type="ChEBI" id="CHEBI:57287"/>
        <dbReference type="ChEBI" id="CHEBI:57288"/>
        <dbReference type="ChEBI" id="CHEBI:61930"/>
        <dbReference type="EC" id="2.3.1.48"/>
    </reaction>
</comment>
<feature type="compositionally biased region" description="Basic and acidic residues" evidence="13">
    <location>
        <begin position="2764"/>
        <end position="2778"/>
    </location>
</feature>
<keyword evidence="14" id="KW-1133">Transmembrane helix</keyword>
<reference evidence="16" key="1">
    <citation type="journal article" date="2014" name="J. Gen. Virol.">
        <title>Novel divergent nidovirus in a python with pneumonia.</title>
        <authorList>
            <person name="Bodewes R."/>
            <person name="Lempp C."/>
            <person name="Schurch A.C."/>
            <person name="Habierski A."/>
            <person name="Hahn K."/>
            <person name="Lamers M."/>
            <person name="von Dornberg K."/>
            <person name="Wohlsein P."/>
            <person name="Drexler J.F."/>
            <person name="Haagmans B.L."/>
            <person name="Smits S.L."/>
            <person name="Baumgartner W."/>
            <person name="Osterhaus A.D."/>
        </authorList>
    </citation>
    <scope>NUCLEOTIDE SEQUENCE</scope>
    <source>
        <strain evidence="16">S1536/13</strain>
    </source>
</reference>
<feature type="compositionally biased region" description="Basic and acidic residues" evidence="13">
    <location>
        <begin position="2673"/>
        <end position="2753"/>
    </location>
</feature>
<feature type="region of interest" description="Disordered" evidence="13">
    <location>
        <begin position="1463"/>
        <end position="1755"/>
    </location>
</feature>
<evidence type="ECO:0000259" key="15">
    <source>
        <dbReference type="PROSITE" id="PS50103"/>
    </source>
</evidence>
<dbReference type="GO" id="GO:0006508">
    <property type="term" value="P:proteolysis"/>
    <property type="evidence" value="ECO:0007669"/>
    <property type="project" value="UniProtKB-KW"/>
</dbReference>
<evidence type="ECO:0000256" key="12">
    <source>
        <dbReference type="SAM" id="Coils"/>
    </source>
</evidence>
<feature type="region of interest" description="Disordered" evidence="13">
    <location>
        <begin position="1853"/>
        <end position="1944"/>
    </location>
</feature>
<dbReference type="InterPro" id="IPR011009">
    <property type="entry name" value="Kinase-like_dom_sf"/>
</dbReference>
<dbReference type="GO" id="GO:0005667">
    <property type="term" value="C:transcription regulator complex"/>
    <property type="evidence" value="ECO:0007669"/>
    <property type="project" value="TreeGrafter"/>
</dbReference>
<keyword evidence="8" id="KW-0805">Transcription regulation</keyword>
<feature type="zinc finger region" description="C3H1-type" evidence="11">
    <location>
        <begin position="1386"/>
        <end position="1408"/>
    </location>
</feature>
<feature type="region of interest" description="Disordered" evidence="13">
    <location>
        <begin position="2864"/>
        <end position="2946"/>
    </location>
</feature>
<feature type="compositionally biased region" description="Basic and acidic residues" evidence="13">
    <location>
        <begin position="1711"/>
        <end position="1722"/>
    </location>
</feature>
<proteinExistence type="predicted"/>
<feature type="compositionally biased region" description="Basic residues" evidence="13">
    <location>
        <begin position="1258"/>
        <end position="1267"/>
    </location>
</feature>
<feature type="compositionally biased region" description="Low complexity" evidence="13">
    <location>
        <begin position="1931"/>
        <end position="1944"/>
    </location>
</feature>
<keyword evidence="3" id="KW-0645">Protease</keyword>
<evidence type="ECO:0000256" key="8">
    <source>
        <dbReference type="ARBA" id="ARBA00023015"/>
    </source>
</evidence>
<evidence type="ECO:0000256" key="11">
    <source>
        <dbReference type="PROSITE-ProRule" id="PRU00723"/>
    </source>
</evidence>
<dbReference type="SUPFAM" id="SSF50494">
    <property type="entry name" value="Trypsin-like serine proteases"/>
    <property type="match status" value="1"/>
</dbReference>
<feature type="region of interest" description="Disordered" evidence="13">
    <location>
        <begin position="2508"/>
        <end position="2795"/>
    </location>
</feature>
<feature type="compositionally biased region" description="Low complexity" evidence="13">
    <location>
        <begin position="338"/>
        <end position="352"/>
    </location>
</feature>
<dbReference type="GO" id="GO:0045944">
    <property type="term" value="P:positive regulation of transcription by RNA polymerase II"/>
    <property type="evidence" value="ECO:0007669"/>
    <property type="project" value="TreeGrafter"/>
</dbReference>
<dbReference type="SMART" id="SM00356">
    <property type="entry name" value="ZnF_C3H1"/>
    <property type="match status" value="2"/>
</dbReference>
<feature type="compositionally biased region" description="Low complexity" evidence="13">
    <location>
        <begin position="1554"/>
        <end position="1604"/>
    </location>
</feature>
<feature type="transmembrane region" description="Helical" evidence="14">
    <location>
        <begin position="4092"/>
        <end position="4116"/>
    </location>
</feature>
<feature type="compositionally biased region" description="Basic and acidic residues" evidence="13">
    <location>
        <begin position="1607"/>
        <end position="1620"/>
    </location>
</feature>
<name>A0A076E579_9NIDO</name>
<dbReference type="GO" id="GO:0004402">
    <property type="term" value="F:histone acetyltransferase activity"/>
    <property type="evidence" value="ECO:0007669"/>
    <property type="project" value="InterPro"/>
</dbReference>
<feature type="compositionally biased region" description="Low complexity" evidence="13">
    <location>
        <begin position="1478"/>
        <end position="1518"/>
    </location>
</feature>
<dbReference type="Gene3D" id="3.40.50.150">
    <property type="entry name" value="Vaccinia Virus protein VP39"/>
    <property type="match status" value="1"/>
</dbReference>
<dbReference type="PROSITE" id="PS50103">
    <property type="entry name" value="ZF_C3H1"/>
    <property type="match status" value="2"/>
</dbReference>
<feature type="compositionally biased region" description="Polar residues" evidence="13">
    <location>
        <begin position="2872"/>
        <end position="2898"/>
    </location>
</feature>
<evidence type="ECO:0000256" key="3">
    <source>
        <dbReference type="ARBA" id="ARBA00022670"/>
    </source>
</evidence>
<keyword evidence="9" id="KW-0804">Transcription</keyword>
<evidence type="ECO:0000256" key="14">
    <source>
        <dbReference type="SAM" id="Phobius"/>
    </source>
</evidence>
<feature type="compositionally biased region" description="Low complexity" evidence="13">
    <location>
        <begin position="1174"/>
        <end position="1235"/>
    </location>
</feature>
<feature type="compositionally biased region" description="Polar residues" evidence="13">
    <location>
        <begin position="2975"/>
        <end position="2999"/>
    </location>
</feature>
<evidence type="ECO:0000256" key="9">
    <source>
        <dbReference type="ARBA" id="ARBA00023163"/>
    </source>
</evidence>
<keyword evidence="12" id="KW-0175">Coiled coil</keyword>